<dbReference type="InterPro" id="IPR029058">
    <property type="entry name" value="AB_hydrolase_fold"/>
</dbReference>
<dbReference type="Proteomes" id="UP000741863">
    <property type="component" value="Unassembled WGS sequence"/>
</dbReference>
<dbReference type="Gene3D" id="3.40.50.1820">
    <property type="entry name" value="alpha/beta hydrolase"/>
    <property type="match status" value="1"/>
</dbReference>
<evidence type="ECO:0000313" key="3">
    <source>
        <dbReference type="EMBL" id="MBM7631203.1"/>
    </source>
</evidence>
<dbReference type="EMBL" id="JAFBEC010000001">
    <property type="protein sequence ID" value="MBM7631203.1"/>
    <property type="molecule type" value="Genomic_DNA"/>
</dbReference>
<dbReference type="PIRSF" id="PIRSF017388">
    <property type="entry name" value="Esterase_lipase"/>
    <property type="match status" value="1"/>
</dbReference>
<sequence length="222" mass="25245">MIGCLCLHGFTGSPEELQPLTERLQRKKGWLVYTPVLPGHGVGEDIGEAEGAKWIYTADRAAEEMLKHVDELYVIGFSMGGMLACYLAAKYPVKKLVLLNAAAYYVNRPQMVQDLVASYRGSENPWLDLVNDKRRETPMTAFYQFIKTIRLMRPFVEGVTSPVMIAQGMKDILVPEKSATYLFEQIGSKNKTLRMYEHSNHFLCHDVEQDLVIRDVEHFLKG</sequence>
<feature type="domain" description="AB hydrolase-1" evidence="1">
    <location>
        <begin position="5"/>
        <end position="106"/>
    </location>
</feature>
<feature type="domain" description="Serine aminopeptidase S33" evidence="2">
    <location>
        <begin position="135"/>
        <end position="207"/>
    </location>
</feature>
<dbReference type="InterPro" id="IPR022742">
    <property type="entry name" value="Hydrolase_4"/>
</dbReference>
<evidence type="ECO:0000259" key="2">
    <source>
        <dbReference type="Pfam" id="PF12146"/>
    </source>
</evidence>
<dbReference type="RefSeq" id="WP_169964479.1">
    <property type="nucleotide sequence ID" value="NZ_JAFBEC010000001.1"/>
</dbReference>
<dbReference type="PANTHER" id="PTHR43433:SF5">
    <property type="entry name" value="AB HYDROLASE-1 DOMAIN-CONTAINING PROTEIN"/>
    <property type="match status" value="1"/>
</dbReference>
<dbReference type="PANTHER" id="PTHR43433">
    <property type="entry name" value="HYDROLASE, ALPHA/BETA FOLD FAMILY PROTEIN"/>
    <property type="match status" value="1"/>
</dbReference>
<dbReference type="InterPro" id="IPR012354">
    <property type="entry name" value="Esterase_lipase"/>
</dbReference>
<dbReference type="InterPro" id="IPR050471">
    <property type="entry name" value="AB_hydrolase"/>
</dbReference>
<accession>A0ABS2P712</accession>
<gene>
    <name evidence="3" type="ORF">JOD17_000294</name>
</gene>
<keyword evidence="4" id="KW-1185">Reference proteome</keyword>
<dbReference type="Pfam" id="PF12146">
    <property type="entry name" value="Hydrolase_4"/>
    <property type="match status" value="1"/>
</dbReference>
<proteinExistence type="predicted"/>
<evidence type="ECO:0000313" key="4">
    <source>
        <dbReference type="Proteomes" id="UP000741863"/>
    </source>
</evidence>
<dbReference type="SUPFAM" id="SSF53474">
    <property type="entry name" value="alpha/beta-Hydrolases"/>
    <property type="match status" value="1"/>
</dbReference>
<dbReference type="InterPro" id="IPR000073">
    <property type="entry name" value="AB_hydrolase_1"/>
</dbReference>
<evidence type="ECO:0000259" key="1">
    <source>
        <dbReference type="Pfam" id="PF00561"/>
    </source>
</evidence>
<comment type="caution">
    <text evidence="3">The sequence shown here is derived from an EMBL/GenBank/DDBJ whole genome shotgun (WGS) entry which is preliminary data.</text>
</comment>
<organism evidence="3 4">
    <name type="scientific">Geomicrobium sediminis</name>
    <dbReference type="NCBI Taxonomy" id="1347788"/>
    <lineage>
        <taxon>Bacteria</taxon>
        <taxon>Bacillati</taxon>
        <taxon>Bacillota</taxon>
        <taxon>Bacilli</taxon>
        <taxon>Bacillales</taxon>
        <taxon>Geomicrobium</taxon>
    </lineage>
</organism>
<dbReference type="Pfam" id="PF00561">
    <property type="entry name" value="Abhydrolase_1"/>
    <property type="match status" value="1"/>
</dbReference>
<protein>
    <submittedName>
        <fullName evidence="3">Esterase/lipase</fullName>
    </submittedName>
</protein>
<name>A0ABS2P712_9BACL</name>
<reference evidence="3 4" key="1">
    <citation type="submission" date="2021-01" db="EMBL/GenBank/DDBJ databases">
        <title>Genomic Encyclopedia of Type Strains, Phase IV (KMG-IV): sequencing the most valuable type-strain genomes for metagenomic binning, comparative biology and taxonomic classification.</title>
        <authorList>
            <person name="Goeker M."/>
        </authorList>
    </citation>
    <scope>NUCLEOTIDE SEQUENCE [LARGE SCALE GENOMIC DNA]</scope>
    <source>
        <strain evidence="3 4">DSM 25540</strain>
    </source>
</reference>